<dbReference type="AlphaFoldDB" id="A0A1G7CR86"/>
<comment type="pathway">
    <text evidence="4">Pyrimidine metabolism; UMP biosynthesis via de novo pathway; orotate from (S)-dihydroorotate (quinone route): step 1/1.</text>
</comment>
<evidence type="ECO:0000256" key="4">
    <source>
        <dbReference type="ARBA" id="ARBA00005161"/>
    </source>
</evidence>
<dbReference type="GO" id="GO:0005737">
    <property type="term" value="C:cytoplasm"/>
    <property type="evidence" value="ECO:0007669"/>
    <property type="project" value="InterPro"/>
</dbReference>
<protein>
    <recommendedName>
        <fullName evidence="7 14">Dihydroorotate dehydrogenase (quinone)</fullName>
        <ecNumber evidence="6 14">1.3.5.2</ecNumber>
    </recommendedName>
</protein>
<dbReference type="PANTHER" id="PTHR48109:SF4">
    <property type="entry name" value="DIHYDROOROTATE DEHYDROGENASE (QUINONE), MITOCHONDRIAL"/>
    <property type="match status" value="1"/>
</dbReference>
<dbReference type="PROSITE" id="PS00911">
    <property type="entry name" value="DHODEHASE_1"/>
    <property type="match status" value="1"/>
</dbReference>
<comment type="cofactor">
    <cofactor evidence="1">
        <name>FMN</name>
        <dbReference type="ChEBI" id="CHEBI:58210"/>
    </cofactor>
</comment>
<dbReference type="NCBIfam" id="TIGR01036">
    <property type="entry name" value="pyrD_sub2"/>
    <property type="match status" value="1"/>
</dbReference>
<dbReference type="NCBIfam" id="NF003645">
    <property type="entry name" value="PRK05286.1-2"/>
    <property type="match status" value="1"/>
</dbReference>
<dbReference type="Gene3D" id="3.20.20.70">
    <property type="entry name" value="Aldolase class I"/>
    <property type="match status" value="1"/>
</dbReference>
<evidence type="ECO:0000256" key="5">
    <source>
        <dbReference type="ARBA" id="ARBA00005359"/>
    </source>
</evidence>
<evidence type="ECO:0000256" key="14">
    <source>
        <dbReference type="NCBIfam" id="TIGR01036"/>
    </source>
</evidence>
<evidence type="ECO:0000256" key="13">
    <source>
        <dbReference type="ARBA" id="ARBA00048639"/>
    </source>
</evidence>
<evidence type="ECO:0000256" key="7">
    <source>
        <dbReference type="ARBA" id="ARBA00018366"/>
    </source>
</evidence>
<evidence type="ECO:0000256" key="3">
    <source>
        <dbReference type="ARBA" id="ARBA00004370"/>
    </source>
</evidence>
<reference evidence="16 17" key="1">
    <citation type="submission" date="2016-10" db="EMBL/GenBank/DDBJ databases">
        <authorList>
            <person name="de Groot N.N."/>
        </authorList>
    </citation>
    <scope>NUCLEOTIDE SEQUENCE [LARGE SCALE GENOMIC DNA]</scope>
    <source>
        <strain evidence="16 17">ATCC 700224</strain>
    </source>
</reference>
<dbReference type="UniPathway" id="UPA00070">
    <property type="reaction ID" value="UER00946"/>
</dbReference>
<dbReference type="PANTHER" id="PTHR48109">
    <property type="entry name" value="DIHYDROOROTATE DEHYDROGENASE (QUINONE), MITOCHONDRIAL-RELATED"/>
    <property type="match status" value="1"/>
</dbReference>
<keyword evidence="11" id="KW-0560">Oxidoreductase</keyword>
<dbReference type="Pfam" id="PF01180">
    <property type="entry name" value="DHO_dh"/>
    <property type="match status" value="1"/>
</dbReference>
<dbReference type="InterPro" id="IPR005720">
    <property type="entry name" value="Dihydroorotate_DH_cat"/>
</dbReference>
<feature type="domain" description="Dihydroorotate dehydrogenase catalytic" evidence="15">
    <location>
        <begin position="41"/>
        <end position="336"/>
    </location>
</feature>
<dbReference type="EC" id="1.3.5.2" evidence="6 14"/>
<evidence type="ECO:0000256" key="1">
    <source>
        <dbReference type="ARBA" id="ARBA00001917"/>
    </source>
</evidence>
<sequence>MKPMFLSLLHGMDPEKAHDLSVRTLARGLGPTLPPPDNPALAVEVFGRRFNNPLGMAAGYDKNALVPDACLRMGFGFVEVGGITPLPQPGNPRPRLFRLPDDGAIINRMGLNNEGMIVAYDRLSRRPRWENRGLVAVNLAKNADTPIEHAADDYATVAAVLGPHADLLVLNLSSPNTEGLRRLQEPDLLRGVIRRVRAALPTRVTVPLLAKISPDLTDAEMEAVAAIALEADNPLDGLVCVNTTTARPDSLTHPARQETGGLSGVPLKARSMEVLRFMAARLYGRVPLVSVGGVDSAEDILARLRAGASLVQIYTALVYAGPRLVPKLKTDLLALMEEQGIGSLQDAIGTDLKAVAA</sequence>
<keyword evidence="8" id="KW-0285">Flavoprotein</keyword>
<gene>
    <name evidence="16" type="ORF">SAMN05421720_106164</name>
</gene>
<dbReference type="GO" id="GO:0106430">
    <property type="term" value="F:dihydroorotate dehydrogenase (quinone) activity"/>
    <property type="evidence" value="ECO:0007669"/>
    <property type="project" value="UniProtKB-EC"/>
</dbReference>
<dbReference type="SUPFAM" id="SSF51395">
    <property type="entry name" value="FMN-linked oxidoreductases"/>
    <property type="match status" value="1"/>
</dbReference>
<evidence type="ECO:0000256" key="8">
    <source>
        <dbReference type="ARBA" id="ARBA00022630"/>
    </source>
</evidence>
<dbReference type="InterPro" id="IPR050074">
    <property type="entry name" value="DHO_dehydrogenase"/>
</dbReference>
<organism evidence="16 17">
    <name type="scientific">Rhodospira trueperi</name>
    <dbReference type="NCBI Taxonomy" id="69960"/>
    <lineage>
        <taxon>Bacteria</taxon>
        <taxon>Pseudomonadati</taxon>
        <taxon>Pseudomonadota</taxon>
        <taxon>Alphaproteobacteria</taxon>
        <taxon>Rhodospirillales</taxon>
        <taxon>Rhodospirillaceae</taxon>
        <taxon>Rhodospira</taxon>
    </lineage>
</organism>
<dbReference type="InterPro" id="IPR001295">
    <property type="entry name" value="Dihydroorotate_DH_CS"/>
</dbReference>
<dbReference type="EMBL" id="FNAP01000006">
    <property type="protein sequence ID" value="SDE41176.1"/>
    <property type="molecule type" value="Genomic_DNA"/>
</dbReference>
<dbReference type="NCBIfam" id="NF003652">
    <property type="entry name" value="PRK05286.2-5"/>
    <property type="match status" value="1"/>
</dbReference>
<keyword evidence="12" id="KW-0472">Membrane</keyword>
<dbReference type="GO" id="GO:0016020">
    <property type="term" value="C:membrane"/>
    <property type="evidence" value="ECO:0007669"/>
    <property type="project" value="UniProtKB-SubCell"/>
</dbReference>
<dbReference type="InterPro" id="IPR013785">
    <property type="entry name" value="Aldolase_TIM"/>
</dbReference>
<comment type="similarity">
    <text evidence="5">Belongs to the dihydroorotate dehydrogenase family. Type 2 subfamily.</text>
</comment>
<comment type="function">
    <text evidence="2">Catalyzes the conversion of dihydroorotate to orotate with quinone as electron acceptor.</text>
</comment>
<dbReference type="GO" id="GO:0044205">
    <property type="term" value="P:'de novo' UMP biosynthetic process"/>
    <property type="evidence" value="ECO:0007669"/>
    <property type="project" value="UniProtKB-UniPathway"/>
</dbReference>
<comment type="catalytic activity">
    <reaction evidence="13">
        <text>(S)-dihydroorotate + a quinone = orotate + a quinol</text>
        <dbReference type="Rhea" id="RHEA:30187"/>
        <dbReference type="ChEBI" id="CHEBI:24646"/>
        <dbReference type="ChEBI" id="CHEBI:30839"/>
        <dbReference type="ChEBI" id="CHEBI:30864"/>
        <dbReference type="ChEBI" id="CHEBI:132124"/>
        <dbReference type="EC" id="1.3.5.2"/>
    </reaction>
</comment>
<proteinExistence type="inferred from homology"/>
<dbReference type="Proteomes" id="UP000199412">
    <property type="component" value="Unassembled WGS sequence"/>
</dbReference>
<evidence type="ECO:0000256" key="11">
    <source>
        <dbReference type="ARBA" id="ARBA00023002"/>
    </source>
</evidence>
<evidence type="ECO:0000256" key="10">
    <source>
        <dbReference type="ARBA" id="ARBA00022975"/>
    </source>
</evidence>
<evidence type="ECO:0000259" key="15">
    <source>
        <dbReference type="Pfam" id="PF01180"/>
    </source>
</evidence>
<evidence type="ECO:0000256" key="2">
    <source>
        <dbReference type="ARBA" id="ARBA00003125"/>
    </source>
</evidence>
<evidence type="ECO:0000256" key="6">
    <source>
        <dbReference type="ARBA" id="ARBA00012791"/>
    </source>
</evidence>
<dbReference type="STRING" id="69960.SAMN05421720_106164"/>
<keyword evidence="10" id="KW-0665">Pyrimidine biosynthesis</keyword>
<name>A0A1G7CR86_9PROT</name>
<keyword evidence="17" id="KW-1185">Reference proteome</keyword>
<dbReference type="GO" id="GO:0006207">
    <property type="term" value="P:'de novo' pyrimidine nucleobase biosynthetic process"/>
    <property type="evidence" value="ECO:0007669"/>
    <property type="project" value="UniProtKB-UniRule"/>
</dbReference>
<dbReference type="InterPro" id="IPR005719">
    <property type="entry name" value="Dihydroorotate_DH_2"/>
</dbReference>
<evidence type="ECO:0000313" key="16">
    <source>
        <dbReference type="EMBL" id="SDE41176.1"/>
    </source>
</evidence>
<keyword evidence="9" id="KW-0288">FMN</keyword>
<dbReference type="CDD" id="cd04738">
    <property type="entry name" value="DHOD_2_like"/>
    <property type="match status" value="1"/>
</dbReference>
<evidence type="ECO:0000313" key="17">
    <source>
        <dbReference type="Proteomes" id="UP000199412"/>
    </source>
</evidence>
<comment type="subcellular location">
    <subcellularLocation>
        <location evidence="3">Membrane</location>
    </subcellularLocation>
</comment>
<dbReference type="OrthoDB" id="9802377at2"/>
<accession>A0A1G7CR86</accession>
<dbReference type="RefSeq" id="WP_092785727.1">
    <property type="nucleotide sequence ID" value="NZ_FNAP01000006.1"/>
</dbReference>
<evidence type="ECO:0000256" key="12">
    <source>
        <dbReference type="ARBA" id="ARBA00023136"/>
    </source>
</evidence>
<evidence type="ECO:0000256" key="9">
    <source>
        <dbReference type="ARBA" id="ARBA00022643"/>
    </source>
</evidence>